<keyword evidence="1" id="KW-0175">Coiled coil</keyword>
<comment type="caution">
    <text evidence="2">The sequence shown here is derived from an EMBL/GenBank/DDBJ whole genome shotgun (WGS) entry which is preliminary data.</text>
</comment>
<dbReference type="EMBL" id="BRXY01000182">
    <property type="protein sequence ID" value="GMH74830.1"/>
    <property type="molecule type" value="Genomic_DNA"/>
</dbReference>
<sequence>MEDNGGNGDLESHEPLGLGMTVEELQKELRKQKLLLKKVKDEAEAELREKDAALEEQKRKFSSVISRLKEGGEALKQETLKPVKSVVAKPLDQDTPGVEKVGANVLSKITTTNTCSFGVTIHEEPAMFLEALVGD</sequence>
<evidence type="ECO:0000313" key="3">
    <source>
        <dbReference type="Proteomes" id="UP001165085"/>
    </source>
</evidence>
<accession>A0A9W7AVS4</accession>
<gene>
    <name evidence="2" type="ORF">TrST_g5935</name>
</gene>
<evidence type="ECO:0000256" key="1">
    <source>
        <dbReference type="SAM" id="Coils"/>
    </source>
</evidence>
<name>A0A9W7AVS4_9STRA</name>
<proteinExistence type="predicted"/>
<feature type="coiled-coil region" evidence="1">
    <location>
        <begin position="22"/>
        <end position="60"/>
    </location>
</feature>
<protein>
    <submittedName>
        <fullName evidence="2">Uncharacterized protein</fullName>
    </submittedName>
</protein>
<organism evidence="2 3">
    <name type="scientific">Triparma strigata</name>
    <dbReference type="NCBI Taxonomy" id="1606541"/>
    <lineage>
        <taxon>Eukaryota</taxon>
        <taxon>Sar</taxon>
        <taxon>Stramenopiles</taxon>
        <taxon>Ochrophyta</taxon>
        <taxon>Bolidophyceae</taxon>
        <taxon>Parmales</taxon>
        <taxon>Triparmaceae</taxon>
        <taxon>Triparma</taxon>
    </lineage>
</organism>
<evidence type="ECO:0000313" key="2">
    <source>
        <dbReference type="EMBL" id="GMH74830.1"/>
    </source>
</evidence>
<reference evidence="3" key="1">
    <citation type="journal article" date="2023" name="Commun. Biol.">
        <title>Genome analysis of Parmales, the sister group of diatoms, reveals the evolutionary specialization of diatoms from phago-mixotrophs to photoautotrophs.</title>
        <authorList>
            <person name="Ban H."/>
            <person name="Sato S."/>
            <person name="Yoshikawa S."/>
            <person name="Yamada K."/>
            <person name="Nakamura Y."/>
            <person name="Ichinomiya M."/>
            <person name="Sato N."/>
            <person name="Blanc-Mathieu R."/>
            <person name="Endo H."/>
            <person name="Kuwata A."/>
            <person name="Ogata H."/>
        </authorList>
    </citation>
    <scope>NUCLEOTIDE SEQUENCE [LARGE SCALE GENOMIC DNA]</scope>
    <source>
        <strain evidence="3">NIES 3701</strain>
    </source>
</reference>
<dbReference type="AlphaFoldDB" id="A0A9W7AVS4"/>
<dbReference type="Proteomes" id="UP001165085">
    <property type="component" value="Unassembled WGS sequence"/>
</dbReference>
<keyword evidence="3" id="KW-1185">Reference proteome</keyword>